<dbReference type="EMBL" id="AP027734">
    <property type="protein sequence ID" value="BDZ54615.1"/>
    <property type="molecule type" value="Genomic_DNA"/>
</dbReference>
<dbReference type="SUPFAM" id="SSF46689">
    <property type="entry name" value="Homeodomain-like"/>
    <property type="match status" value="1"/>
</dbReference>
<accession>A0ABN6YEY8</accession>
<keyword evidence="1 2" id="KW-0238">DNA-binding</keyword>
<dbReference type="Proteomes" id="UP001321477">
    <property type="component" value="Chromosome"/>
</dbReference>
<feature type="DNA-binding region" description="H-T-H motif" evidence="2">
    <location>
        <begin position="95"/>
        <end position="114"/>
    </location>
</feature>
<dbReference type="InterPro" id="IPR009057">
    <property type="entry name" value="Homeodomain-like_sf"/>
</dbReference>
<evidence type="ECO:0000259" key="3">
    <source>
        <dbReference type="PROSITE" id="PS50977"/>
    </source>
</evidence>
<keyword evidence="5" id="KW-1185">Reference proteome</keyword>
<reference evidence="5" key="1">
    <citation type="journal article" date="2019" name="Int. J. Syst. Evol. Microbiol.">
        <title>The Global Catalogue of Microorganisms (GCM) 10K type strain sequencing project: providing services to taxonomists for standard genome sequencing and annotation.</title>
        <authorList>
            <consortium name="The Broad Institute Genomics Platform"/>
            <consortium name="The Broad Institute Genome Sequencing Center for Infectious Disease"/>
            <person name="Wu L."/>
            <person name="Ma J."/>
        </authorList>
    </citation>
    <scope>NUCLEOTIDE SEQUENCE [LARGE SCALE GENOMIC DNA]</scope>
    <source>
        <strain evidence="5">NBRC 109019</strain>
    </source>
</reference>
<dbReference type="Gene3D" id="1.10.357.10">
    <property type="entry name" value="Tetracycline Repressor, domain 2"/>
    <property type="match status" value="1"/>
</dbReference>
<dbReference type="InterPro" id="IPR050109">
    <property type="entry name" value="HTH-type_TetR-like_transc_reg"/>
</dbReference>
<proteinExistence type="predicted"/>
<protein>
    <recommendedName>
        <fullName evidence="3">HTH tetR-type domain-containing protein</fullName>
    </recommendedName>
</protein>
<sequence length="251" mass="26205">MFDLGDVERQAECGWAGVPGLVGPGVGVEGIEGSVLRPRATDAARPATDADAGADNRWMPKISAPTVAEHRAAQRTALLLATRELLETEGLAAATPAAVTGRAGLSRSSFYEYFASRDDLLVAVALQVFDEWNAELDDALAAAEPGMPRLRAYVTTALAMTADGHHRLATVLREADLSPTSREDMMAVHDRLTSPLVHVLEDLGVDDPRVVGALVQGALGSAMLLVSHGVPVEPTAAGLISMLEHGVGASA</sequence>
<evidence type="ECO:0000313" key="4">
    <source>
        <dbReference type="EMBL" id="BDZ54615.1"/>
    </source>
</evidence>
<dbReference type="PRINTS" id="PR00455">
    <property type="entry name" value="HTHTETR"/>
</dbReference>
<dbReference type="Gene3D" id="1.10.10.60">
    <property type="entry name" value="Homeodomain-like"/>
    <property type="match status" value="1"/>
</dbReference>
<dbReference type="Pfam" id="PF00440">
    <property type="entry name" value="TetR_N"/>
    <property type="match status" value="1"/>
</dbReference>
<dbReference type="PROSITE" id="PS50977">
    <property type="entry name" value="HTH_TETR_2"/>
    <property type="match status" value="1"/>
</dbReference>
<evidence type="ECO:0000256" key="2">
    <source>
        <dbReference type="PROSITE-ProRule" id="PRU00335"/>
    </source>
</evidence>
<evidence type="ECO:0000313" key="5">
    <source>
        <dbReference type="Proteomes" id="UP001321477"/>
    </source>
</evidence>
<name>A0ABN6YEY8_9MICO</name>
<dbReference type="PANTHER" id="PTHR30055:SF226">
    <property type="entry name" value="HTH-TYPE TRANSCRIPTIONAL REGULATOR PKSA"/>
    <property type="match status" value="1"/>
</dbReference>
<gene>
    <name evidence="4" type="ORF">GCM10025870_16880</name>
</gene>
<feature type="domain" description="HTH tetR-type" evidence="3">
    <location>
        <begin position="72"/>
        <end position="132"/>
    </location>
</feature>
<dbReference type="InterPro" id="IPR001647">
    <property type="entry name" value="HTH_TetR"/>
</dbReference>
<dbReference type="RefSeq" id="WP_286329645.1">
    <property type="nucleotide sequence ID" value="NZ_AP027734.1"/>
</dbReference>
<dbReference type="PANTHER" id="PTHR30055">
    <property type="entry name" value="HTH-TYPE TRANSCRIPTIONAL REGULATOR RUTR"/>
    <property type="match status" value="1"/>
</dbReference>
<organism evidence="4 5">
    <name type="scientific">Agromyces marinus</name>
    <dbReference type="NCBI Taxonomy" id="1389020"/>
    <lineage>
        <taxon>Bacteria</taxon>
        <taxon>Bacillati</taxon>
        <taxon>Actinomycetota</taxon>
        <taxon>Actinomycetes</taxon>
        <taxon>Micrococcales</taxon>
        <taxon>Microbacteriaceae</taxon>
        <taxon>Agromyces</taxon>
    </lineage>
</organism>
<evidence type="ECO:0000256" key="1">
    <source>
        <dbReference type="ARBA" id="ARBA00023125"/>
    </source>
</evidence>